<protein>
    <submittedName>
        <fullName evidence="5">Alternative splicing regulator-domain-containing protein</fullName>
    </submittedName>
</protein>
<evidence type="ECO:0000256" key="2">
    <source>
        <dbReference type="ARBA" id="ARBA00023187"/>
    </source>
</evidence>
<keyword evidence="2" id="KW-0508">mRNA splicing</keyword>
<gene>
    <name evidence="5" type="ORF">FB192DRAFT_1270302</name>
</gene>
<feature type="domain" description="Suppressor of white apricot N-terminal" evidence="4">
    <location>
        <begin position="281"/>
        <end position="420"/>
    </location>
</feature>
<evidence type="ECO:0000313" key="6">
    <source>
        <dbReference type="Proteomes" id="UP000469890"/>
    </source>
</evidence>
<comment type="caution">
    <text evidence="5">The sequence shown here is derived from an EMBL/GenBank/DDBJ whole genome shotgun (WGS) entry which is preliminary data.</text>
</comment>
<feature type="compositionally biased region" description="Acidic residues" evidence="3">
    <location>
        <begin position="546"/>
        <end position="558"/>
    </location>
</feature>
<evidence type="ECO:0000256" key="3">
    <source>
        <dbReference type="SAM" id="MobiDB-lite"/>
    </source>
</evidence>
<dbReference type="AlphaFoldDB" id="A0A8H4BSU8"/>
<name>A0A8H4BSU8_MUCCL</name>
<dbReference type="PANTHER" id="PTHR13161">
    <property type="entry name" value="SPLICING FACTOR SUPPRESSOR OF WHITE APRICOT"/>
    <property type="match status" value="1"/>
</dbReference>
<dbReference type="Gene3D" id="3.40.50.1820">
    <property type="entry name" value="alpha/beta hydrolase"/>
    <property type="match status" value="1"/>
</dbReference>
<feature type="region of interest" description="Disordered" evidence="3">
    <location>
        <begin position="485"/>
        <end position="590"/>
    </location>
</feature>
<dbReference type="Proteomes" id="UP000469890">
    <property type="component" value="Unassembled WGS sequence"/>
</dbReference>
<keyword evidence="1" id="KW-0507">mRNA processing</keyword>
<dbReference type="Pfam" id="PF09750">
    <property type="entry name" value="DRY_EERY"/>
    <property type="match status" value="1"/>
</dbReference>
<proteinExistence type="predicted"/>
<sequence>MIPRNIIRTFNNKLTFAHVPPSSGNPPKTVCFILGFRSDFTTSKKAAFIYDFAIQHKLGFLSWNHSQDGSVVDWYKDGLEIVQKHHVDYIVGASMGLWIALLISQNIPIKGILGIGGGVDFTERWLQQQVPVEHRSDPEYVWRKPSEYDNSGYYDIRIDFLLNSRPALLLDNPRAHFKCPSVQLIHGVNDNDVPVDTARQLCKYLSKNGVEKVSCLEVEDGDHRLSKSQDLAHVDQKYKEGKFILEKCGLEQIIRELMVDHRKRAERRRAYYESRLGDPQQLIRVIGSSTKLYPDAEQFYYHENPENLMPWQANPDIRIDRFDGRSLLDFVPEANVGANLQNISREDRELADELNFERYHDLIEAERLNVMESDRLAEVDEEWTKLLDRHQAKLALLKNDKKSTNANKGKTFGFDYGTTKVAADEDLDGEDDDDDEKESQLLREADILQYVNDLTDKDKDILNDMSEKYGIRSYVRLLRVAKKDRDEELRSLKRKQREGKPKDGSRSSRRNERRRRRRHRRNDQTDDSRYKRRYSPTYEPYRNDSDESSSSEDDDEPDNSNSDFVIEFGSSAPHEGNSKDQSEEESSTAR</sequence>
<dbReference type="GO" id="GO:0008380">
    <property type="term" value="P:RNA splicing"/>
    <property type="evidence" value="ECO:0007669"/>
    <property type="project" value="UniProtKB-KW"/>
</dbReference>
<dbReference type="SMART" id="SM01141">
    <property type="entry name" value="DRY_EERY"/>
    <property type="match status" value="1"/>
</dbReference>
<dbReference type="GO" id="GO:0006397">
    <property type="term" value="P:mRNA processing"/>
    <property type="evidence" value="ECO:0007669"/>
    <property type="project" value="UniProtKB-KW"/>
</dbReference>
<reference evidence="5 6" key="1">
    <citation type="submission" date="2019-09" db="EMBL/GenBank/DDBJ databases">
        <authorList>
            <consortium name="DOE Joint Genome Institute"/>
            <person name="Mondo S.J."/>
            <person name="Navarro-Mendoza M.I."/>
            <person name="Perez-Arques C."/>
            <person name="Panchal S."/>
            <person name="Nicolas F.E."/>
            <person name="Ganguly P."/>
            <person name="Pangilinan J."/>
            <person name="Grigoriev I."/>
            <person name="Heitman J."/>
            <person name="Sanya K."/>
            <person name="Garre V."/>
        </authorList>
    </citation>
    <scope>NUCLEOTIDE SEQUENCE [LARGE SCALE GENOMIC DNA]</scope>
    <source>
        <strain evidence="5 6">MU402</strain>
    </source>
</reference>
<feature type="compositionally biased region" description="Basic and acidic residues" evidence="3">
    <location>
        <begin position="498"/>
        <end position="510"/>
    </location>
</feature>
<evidence type="ECO:0000256" key="1">
    <source>
        <dbReference type="ARBA" id="ARBA00022664"/>
    </source>
</evidence>
<accession>A0A8H4BSU8</accession>
<dbReference type="InterPro" id="IPR029058">
    <property type="entry name" value="AB_hydrolase_fold"/>
</dbReference>
<organism evidence="5 6">
    <name type="scientific">Mucor circinelloides f. lusitanicus</name>
    <name type="common">Mucor racemosus var. lusitanicus</name>
    <dbReference type="NCBI Taxonomy" id="29924"/>
    <lineage>
        <taxon>Eukaryota</taxon>
        <taxon>Fungi</taxon>
        <taxon>Fungi incertae sedis</taxon>
        <taxon>Mucoromycota</taxon>
        <taxon>Mucoromycotina</taxon>
        <taxon>Mucoromycetes</taxon>
        <taxon>Mucorales</taxon>
        <taxon>Mucorineae</taxon>
        <taxon>Mucoraceae</taxon>
        <taxon>Mucor</taxon>
    </lineage>
</organism>
<evidence type="ECO:0000259" key="4">
    <source>
        <dbReference type="SMART" id="SM01141"/>
    </source>
</evidence>
<dbReference type="EMBL" id="JAAECE010000001">
    <property type="protein sequence ID" value="KAF1807471.1"/>
    <property type="molecule type" value="Genomic_DNA"/>
</dbReference>
<dbReference type="InterPro" id="IPR040397">
    <property type="entry name" value="SWAP"/>
</dbReference>
<dbReference type="InterPro" id="IPR019147">
    <property type="entry name" value="SWAP_N_domain"/>
</dbReference>
<dbReference type="PANTHER" id="PTHR13161:SF4">
    <property type="entry name" value="CLK4-ASSOCIATING SERINE_ARGININE RICH PROTEIN"/>
    <property type="match status" value="1"/>
</dbReference>
<evidence type="ECO:0000313" key="5">
    <source>
        <dbReference type="EMBL" id="KAF1807471.1"/>
    </source>
</evidence>
<dbReference type="SUPFAM" id="SSF53474">
    <property type="entry name" value="alpha/beta-Hydrolases"/>
    <property type="match status" value="1"/>
</dbReference>
<feature type="compositionally biased region" description="Basic residues" evidence="3">
    <location>
        <begin position="511"/>
        <end position="521"/>
    </location>
</feature>